<dbReference type="InterPro" id="IPR005471">
    <property type="entry name" value="Tscrpt_reg_IclR_N"/>
</dbReference>
<dbReference type="OrthoDB" id="9791752at2"/>
<dbReference type="GO" id="GO:0045892">
    <property type="term" value="P:negative regulation of DNA-templated transcription"/>
    <property type="evidence" value="ECO:0007669"/>
    <property type="project" value="TreeGrafter"/>
</dbReference>
<dbReference type="RefSeq" id="WP_118888558.1">
    <property type="nucleotide sequence ID" value="NZ_PHUT01000001.1"/>
</dbReference>
<dbReference type="GO" id="GO:0003677">
    <property type="term" value="F:DNA binding"/>
    <property type="evidence" value="ECO:0007669"/>
    <property type="project" value="UniProtKB-KW"/>
</dbReference>
<keyword evidence="2" id="KW-0238">DNA-binding</keyword>
<dbReference type="InterPro" id="IPR029016">
    <property type="entry name" value="GAF-like_dom_sf"/>
</dbReference>
<dbReference type="Gene3D" id="3.30.450.40">
    <property type="match status" value="1"/>
</dbReference>
<evidence type="ECO:0000256" key="1">
    <source>
        <dbReference type="ARBA" id="ARBA00023015"/>
    </source>
</evidence>
<name>A0A417YPC7_9BACI</name>
<dbReference type="EMBL" id="QWEH01000001">
    <property type="protein sequence ID" value="RHW35539.1"/>
    <property type="molecule type" value="Genomic_DNA"/>
</dbReference>
<evidence type="ECO:0000256" key="3">
    <source>
        <dbReference type="ARBA" id="ARBA00023163"/>
    </source>
</evidence>
<organism evidence="6 7">
    <name type="scientific">Oceanobacillus profundus</name>
    <dbReference type="NCBI Taxonomy" id="372463"/>
    <lineage>
        <taxon>Bacteria</taxon>
        <taxon>Bacillati</taxon>
        <taxon>Bacillota</taxon>
        <taxon>Bacilli</taxon>
        <taxon>Bacillales</taxon>
        <taxon>Bacillaceae</taxon>
        <taxon>Oceanobacillus</taxon>
    </lineage>
</organism>
<dbReference type="GO" id="GO:0003700">
    <property type="term" value="F:DNA-binding transcription factor activity"/>
    <property type="evidence" value="ECO:0007669"/>
    <property type="project" value="TreeGrafter"/>
</dbReference>
<dbReference type="Pfam" id="PF09339">
    <property type="entry name" value="HTH_IclR"/>
    <property type="match status" value="1"/>
</dbReference>
<dbReference type="InterPro" id="IPR014757">
    <property type="entry name" value="Tscrpt_reg_IclR_C"/>
</dbReference>
<evidence type="ECO:0000259" key="5">
    <source>
        <dbReference type="PROSITE" id="PS51078"/>
    </source>
</evidence>
<keyword evidence="3" id="KW-0804">Transcription</keyword>
<evidence type="ECO:0000313" key="7">
    <source>
        <dbReference type="Proteomes" id="UP000285456"/>
    </source>
</evidence>
<dbReference type="InterPro" id="IPR036388">
    <property type="entry name" value="WH-like_DNA-bd_sf"/>
</dbReference>
<evidence type="ECO:0000259" key="4">
    <source>
        <dbReference type="PROSITE" id="PS51077"/>
    </source>
</evidence>
<dbReference type="PROSITE" id="PS51077">
    <property type="entry name" value="HTH_ICLR"/>
    <property type="match status" value="1"/>
</dbReference>
<evidence type="ECO:0000313" key="6">
    <source>
        <dbReference type="EMBL" id="RHW35539.1"/>
    </source>
</evidence>
<dbReference type="Proteomes" id="UP000285456">
    <property type="component" value="Unassembled WGS sequence"/>
</dbReference>
<dbReference type="SMART" id="SM00346">
    <property type="entry name" value="HTH_ICLR"/>
    <property type="match status" value="1"/>
</dbReference>
<keyword evidence="7" id="KW-1185">Reference proteome</keyword>
<evidence type="ECO:0000256" key="2">
    <source>
        <dbReference type="ARBA" id="ARBA00023125"/>
    </source>
</evidence>
<sequence length="255" mass="28681">MTANKEKVSMVSSVDKAIDILLVLGETDNKTIRELGQQLDITKSTLHRILQTLEVRGLVKKNNLTEKYALGYKILELGSHLKLQNEIRELAITHMEKLRDRIGDTVQLAILEEDEIMIIETVEGTNALRVFAQPGQKYPITYGNFGKVFLAYQTPSNVLHHIKNNPLKKYASASIVEEEKFIIKVNEVRETKISISVDDPIEGAFSMAVPIVKRNGDIVASLAIAGVKTQENLDNIDQLQDIIKEYAERISNELK</sequence>
<dbReference type="Pfam" id="PF01614">
    <property type="entry name" value="IclR_C"/>
    <property type="match status" value="1"/>
</dbReference>
<reference evidence="6 7" key="1">
    <citation type="journal article" date="2007" name="Int. J. Syst. Evol. Microbiol.">
        <title>Oceanobacillus profundus sp. nov., isolated from a deep-sea sediment core.</title>
        <authorList>
            <person name="Kim Y.G."/>
            <person name="Choi D.H."/>
            <person name="Hyun S."/>
            <person name="Cho B.C."/>
        </authorList>
    </citation>
    <scope>NUCLEOTIDE SEQUENCE [LARGE SCALE GENOMIC DNA]</scope>
    <source>
        <strain evidence="6 7">DSM 18246</strain>
    </source>
</reference>
<comment type="caution">
    <text evidence="6">The sequence shown here is derived from an EMBL/GenBank/DDBJ whole genome shotgun (WGS) entry which is preliminary data.</text>
</comment>
<proteinExistence type="predicted"/>
<keyword evidence="1" id="KW-0805">Transcription regulation</keyword>
<accession>A0A417YPC7</accession>
<dbReference type="AlphaFoldDB" id="A0A417YPC7"/>
<dbReference type="PANTHER" id="PTHR30136">
    <property type="entry name" value="HELIX-TURN-HELIX TRANSCRIPTIONAL REGULATOR, ICLR FAMILY"/>
    <property type="match status" value="1"/>
</dbReference>
<gene>
    <name evidence="6" type="ORF">D1B32_02630</name>
</gene>
<dbReference type="PROSITE" id="PS51078">
    <property type="entry name" value="ICLR_ED"/>
    <property type="match status" value="1"/>
</dbReference>
<dbReference type="InterPro" id="IPR050707">
    <property type="entry name" value="HTH_MetabolicPath_Reg"/>
</dbReference>
<feature type="domain" description="HTH iclR-type" evidence="4">
    <location>
        <begin position="11"/>
        <end position="72"/>
    </location>
</feature>
<dbReference type="SUPFAM" id="SSF46785">
    <property type="entry name" value="Winged helix' DNA-binding domain"/>
    <property type="match status" value="1"/>
</dbReference>
<feature type="domain" description="IclR-ED" evidence="5">
    <location>
        <begin position="73"/>
        <end position="255"/>
    </location>
</feature>
<dbReference type="PANTHER" id="PTHR30136:SF35">
    <property type="entry name" value="HTH-TYPE TRANSCRIPTIONAL REGULATOR RV1719"/>
    <property type="match status" value="1"/>
</dbReference>
<protein>
    <submittedName>
        <fullName evidence="6">IclR family transcriptional regulator</fullName>
    </submittedName>
</protein>
<dbReference type="InterPro" id="IPR036390">
    <property type="entry name" value="WH_DNA-bd_sf"/>
</dbReference>
<dbReference type="SUPFAM" id="SSF55781">
    <property type="entry name" value="GAF domain-like"/>
    <property type="match status" value="1"/>
</dbReference>
<dbReference type="Gene3D" id="1.10.10.10">
    <property type="entry name" value="Winged helix-like DNA-binding domain superfamily/Winged helix DNA-binding domain"/>
    <property type="match status" value="1"/>
</dbReference>